<dbReference type="Proteomes" id="UP000000607">
    <property type="component" value="Chromosome"/>
</dbReference>
<sequence length="33" mass="3777">MFFALKEKCGYFFEKFCLDMNHGSKNETGIAGL</sequence>
<dbReference type="KEGG" id="msu:MS1257"/>
<evidence type="ECO:0000313" key="2">
    <source>
        <dbReference type="Proteomes" id="UP000000607"/>
    </source>
</evidence>
<proteinExistence type="predicted"/>
<name>Q65T45_MANSM</name>
<protein>
    <submittedName>
        <fullName evidence="1">Uncharacterized protein</fullName>
    </submittedName>
</protein>
<accession>Q65T45</accession>
<organism evidence="1 2">
    <name type="scientific">Mannheimia succiniciproducens (strain KCTC 0769BP / MBEL55E)</name>
    <dbReference type="NCBI Taxonomy" id="221988"/>
    <lineage>
        <taxon>Bacteria</taxon>
        <taxon>Pseudomonadati</taxon>
        <taxon>Pseudomonadota</taxon>
        <taxon>Gammaproteobacteria</taxon>
        <taxon>Pasteurellales</taxon>
        <taxon>Pasteurellaceae</taxon>
        <taxon>Basfia</taxon>
    </lineage>
</organism>
<dbReference type="AlphaFoldDB" id="Q65T45"/>
<gene>
    <name evidence="1" type="ordered locus">MS1257</name>
</gene>
<dbReference type="HOGENOM" id="CLU_3382601_0_0_6"/>
<keyword evidence="2" id="KW-1185">Reference proteome</keyword>
<dbReference type="STRING" id="221988.MS1257"/>
<evidence type="ECO:0000313" key="1">
    <source>
        <dbReference type="EMBL" id="AAU37865.1"/>
    </source>
</evidence>
<dbReference type="EMBL" id="AE016827">
    <property type="protein sequence ID" value="AAU37865.1"/>
    <property type="molecule type" value="Genomic_DNA"/>
</dbReference>
<reference evidence="1 2" key="1">
    <citation type="journal article" date="2004" name="Nat. Biotechnol.">
        <title>The genome sequence of the capnophilic rumen bacterium Mannheimia succiniciproducens.</title>
        <authorList>
            <person name="Hong S.H."/>
            <person name="Kim J.S."/>
            <person name="Lee S.Y."/>
            <person name="In Y.H."/>
            <person name="Choi S.S."/>
            <person name="Rih J.-K."/>
            <person name="Kim C.H."/>
            <person name="Jeong H."/>
            <person name="Hur C.G."/>
            <person name="Kim J.J."/>
        </authorList>
    </citation>
    <scope>NUCLEOTIDE SEQUENCE [LARGE SCALE GENOMIC DNA]</scope>
    <source>
        <strain evidence="2">KCTC 0769BP / MBEL55E</strain>
    </source>
</reference>